<dbReference type="HOGENOM" id="CLU_1509378_0_0_6"/>
<reference evidence="1 2" key="1">
    <citation type="journal article" date="2011" name="PLoS Pathog.">
        <title>Dynamic evolution of pathogenicity revealed by sequencing and comparative genomics of 19 Pseudomonas syringae isolates.</title>
        <authorList>
            <person name="Baltrus D.A."/>
            <person name="Nishimura M.T."/>
            <person name="Romanchuk A."/>
            <person name="Chang J.H."/>
            <person name="Mukhtar M.S."/>
            <person name="Cherkis K."/>
            <person name="Roach J."/>
            <person name="Grant S.R."/>
            <person name="Jones C.D."/>
            <person name="Dangl J.L."/>
        </authorList>
    </citation>
    <scope>NUCLEOTIDE SEQUENCE [LARGE SCALE GENOMIC DNA]</scope>
    <source>
        <strain evidence="2">M301072PT</strain>
    </source>
</reference>
<evidence type="ECO:0000313" key="2">
    <source>
        <dbReference type="Proteomes" id="UP000004471"/>
    </source>
</evidence>
<proteinExistence type="predicted"/>
<sequence>MHAVVGALCFLAKDVDAITLECAACYQLLDAIMSDHAITDDDQGFYIVGGEDCGVHSESRPRPIRFFKAKKKRPEPFGSRRLCLLSYWVFGGAIEPRCRKPPSSPLVFARLAIPSINRGGPTTFMVGLLRIMQRLCQLAPAALQARMGNARKAAQRLQPHLAQDFSCLALVRIKGAAL</sequence>
<name>F3FGP8_PSESX</name>
<dbReference type="PATRIC" id="fig|629262.5.peg.1751"/>
<dbReference type="EMBL" id="AEAH01000488">
    <property type="protein sequence ID" value="EGH29384.1"/>
    <property type="molecule type" value="Genomic_DNA"/>
</dbReference>
<protein>
    <submittedName>
        <fullName evidence="1">Uncharacterized protein</fullName>
    </submittedName>
</protein>
<gene>
    <name evidence="1" type="ORF">PSYJA_10568</name>
</gene>
<comment type="caution">
    <text evidence="1">The sequence shown here is derived from an EMBL/GenBank/DDBJ whole genome shotgun (WGS) entry which is preliminary data.</text>
</comment>
<dbReference type="Proteomes" id="UP000004471">
    <property type="component" value="Unassembled WGS sequence"/>
</dbReference>
<dbReference type="AlphaFoldDB" id="F3FGP8"/>
<evidence type="ECO:0000313" key="1">
    <source>
        <dbReference type="EMBL" id="EGH29384.1"/>
    </source>
</evidence>
<accession>F3FGP8</accession>
<organism evidence="1 2">
    <name type="scientific">Pseudomonas syringae pv. japonica str. M301072</name>
    <dbReference type="NCBI Taxonomy" id="629262"/>
    <lineage>
        <taxon>Bacteria</taxon>
        <taxon>Pseudomonadati</taxon>
        <taxon>Pseudomonadota</taxon>
        <taxon>Gammaproteobacteria</taxon>
        <taxon>Pseudomonadales</taxon>
        <taxon>Pseudomonadaceae</taxon>
        <taxon>Pseudomonas</taxon>
        <taxon>Pseudomonas syringae</taxon>
    </lineage>
</organism>